<proteinExistence type="predicted"/>
<keyword evidence="3 6" id="KW-0812">Transmembrane</keyword>
<comment type="caution">
    <text evidence="7">The sequence shown here is derived from an EMBL/GenBank/DDBJ whole genome shotgun (WGS) entry which is preliminary data.</text>
</comment>
<evidence type="ECO:0000256" key="3">
    <source>
        <dbReference type="ARBA" id="ARBA00022692"/>
    </source>
</evidence>
<dbReference type="InterPro" id="IPR002293">
    <property type="entry name" value="AA/rel_permease1"/>
</dbReference>
<keyword evidence="5 6" id="KW-0472">Membrane</keyword>
<dbReference type="PANTHER" id="PTHR42770">
    <property type="entry name" value="AMINO ACID TRANSPORTER-RELATED"/>
    <property type="match status" value="1"/>
</dbReference>
<evidence type="ECO:0000256" key="4">
    <source>
        <dbReference type="ARBA" id="ARBA00022989"/>
    </source>
</evidence>
<comment type="subcellular location">
    <subcellularLocation>
        <location evidence="1">Cell membrane</location>
        <topology evidence="1">Multi-pass membrane protein</topology>
    </subcellularLocation>
</comment>
<dbReference type="PANTHER" id="PTHR42770:SF16">
    <property type="entry name" value="AMINO ACID PERMEASE"/>
    <property type="match status" value="1"/>
</dbReference>
<dbReference type="EMBL" id="JBHLUE010000017">
    <property type="protein sequence ID" value="MFC0566603.1"/>
    <property type="molecule type" value="Genomic_DNA"/>
</dbReference>
<evidence type="ECO:0000313" key="7">
    <source>
        <dbReference type="EMBL" id="MFC0566603.1"/>
    </source>
</evidence>
<feature type="transmembrane region" description="Helical" evidence="6">
    <location>
        <begin position="296"/>
        <end position="318"/>
    </location>
</feature>
<name>A0ABV6P2T4_9ACTN</name>
<feature type="transmembrane region" description="Helical" evidence="6">
    <location>
        <begin position="408"/>
        <end position="430"/>
    </location>
</feature>
<dbReference type="Pfam" id="PF13520">
    <property type="entry name" value="AA_permease_2"/>
    <property type="match status" value="1"/>
</dbReference>
<feature type="transmembrane region" description="Helical" evidence="6">
    <location>
        <begin position="94"/>
        <end position="116"/>
    </location>
</feature>
<feature type="transmembrane region" description="Helical" evidence="6">
    <location>
        <begin position="160"/>
        <end position="179"/>
    </location>
</feature>
<accession>A0ABV6P2T4</accession>
<feature type="transmembrane region" description="Helical" evidence="6">
    <location>
        <begin position="199"/>
        <end position="218"/>
    </location>
</feature>
<dbReference type="Gene3D" id="1.20.1740.10">
    <property type="entry name" value="Amino acid/polyamine transporter I"/>
    <property type="match status" value="1"/>
</dbReference>
<feature type="transmembrane region" description="Helical" evidence="6">
    <location>
        <begin position="339"/>
        <end position="360"/>
    </location>
</feature>
<protein>
    <submittedName>
        <fullName evidence="7">APC family permease</fullName>
    </submittedName>
</protein>
<evidence type="ECO:0000256" key="2">
    <source>
        <dbReference type="ARBA" id="ARBA00022475"/>
    </source>
</evidence>
<dbReference type="Proteomes" id="UP001589894">
    <property type="component" value="Unassembled WGS sequence"/>
</dbReference>
<dbReference type="RefSeq" id="WP_377341423.1">
    <property type="nucleotide sequence ID" value="NZ_JBHLUE010000017.1"/>
</dbReference>
<dbReference type="InterPro" id="IPR050367">
    <property type="entry name" value="APC_superfamily"/>
</dbReference>
<evidence type="ECO:0000256" key="1">
    <source>
        <dbReference type="ARBA" id="ARBA00004651"/>
    </source>
</evidence>
<feature type="transmembrane region" description="Helical" evidence="6">
    <location>
        <begin position="372"/>
        <end position="396"/>
    </location>
</feature>
<keyword evidence="2" id="KW-1003">Cell membrane</keyword>
<feature type="transmembrane region" description="Helical" evidence="6">
    <location>
        <begin position="54"/>
        <end position="73"/>
    </location>
</feature>
<keyword evidence="8" id="KW-1185">Reference proteome</keyword>
<feature type="transmembrane region" description="Helical" evidence="6">
    <location>
        <begin position="442"/>
        <end position="463"/>
    </location>
</feature>
<dbReference type="PIRSF" id="PIRSF006060">
    <property type="entry name" value="AA_transporter"/>
    <property type="match status" value="1"/>
</dbReference>
<evidence type="ECO:0000256" key="5">
    <source>
        <dbReference type="ARBA" id="ARBA00023136"/>
    </source>
</evidence>
<keyword evidence="4 6" id="KW-1133">Transmembrane helix</keyword>
<evidence type="ECO:0000256" key="6">
    <source>
        <dbReference type="SAM" id="Phobius"/>
    </source>
</evidence>
<gene>
    <name evidence="7" type="ORF">ACFFHU_20990</name>
</gene>
<feature type="transmembrane region" description="Helical" evidence="6">
    <location>
        <begin position="239"/>
        <end position="261"/>
    </location>
</feature>
<sequence>MSSNLPTAHSGLARRRLGVVHLVFFTVAASAPLTVLGGGVTTTFAVTGNKGTPISFIVLAAVLAFFAVGYAAMSRYVSNAGAFYSYLANGLGRAAGVSGSFIALVAYNTINFGLYGLFGAVFGDFMKSKFSVDAPWWVWGLAALVLVGLLGVLRVDLNASVLAVLLIAEIIAVCIFDAISFGHPAGGSVSFAGLSLGNLFGSGVGGVLALGIAAFAGFESAAIYSEEVRDPRRTVARATYIAVAFTGLFYALSAWALSVLYGPDQVQGVTGEQGPGAIFGALAQYASPTLADVANVLFITSVFAALLSFHNGVARYLFALGRERVLPEFLGRTSVRSAAPIAGSLTQTFLAFVVVLLFVITNRDPVADLFTWMSGTSAVGLVLLMTLTSASVVGFFRRRPAEEGAWQTLIAPTLATLLLGAVLVILIWNFNALLAPTNPSYLRWLLPGIVLLGAVVGLIWGAALRSARPAVYEGIGRSATQTNVDDQDEYVPVGV</sequence>
<feature type="transmembrane region" description="Helical" evidence="6">
    <location>
        <begin position="136"/>
        <end position="153"/>
    </location>
</feature>
<evidence type="ECO:0000313" key="8">
    <source>
        <dbReference type="Proteomes" id="UP001589894"/>
    </source>
</evidence>
<organism evidence="7 8">
    <name type="scientific">Plantactinospora siamensis</name>
    <dbReference type="NCBI Taxonomy" id="555372"/>
    <lineage>
        <taxon>Bacteria</taxon>
        <taxon>Bacillati</taxon>
        <taxon>Actinomycetota</taxon>
        <taxon>Actinomycetes</taxon>
        <taxon>Micromonosporales</taxon>
        <taxon>Micromonosporaceae</taxon>
        <taxon>Plantactinospora</taxon>
    </lineage>
</organism>
<reference evidence="7 8" key="1">
    <citation type="submission" date="2024-09" db="EMBL/GenBank/DDBJ databases">
        <authorList>
            <person name="Sun Q."/>
            <person name="Mori K."/>
        </authorList>
    </citation>
    <scope>NUCLEOTIDE SEQUENCE [LARGE SCALE GENOMIC DNA]</scope>
    <source>
        <strain evidence="7 8">TBRC 2205</strain>
    </source>
</reference>